<evidence type="ECO:0000313" key="3">
    <source>
        <dbReference type="Proteomes" id="UP000541154"/>
    </source>
</evidence>
<protein>
    <submittedName>
        <fullName evidence="2">Uncharacterized protein</fullName>
    </submittedName>
</protein>
<sequence length="77" mass="8809">MSPLNQGNDYTLTIIWVLSLPVDDPDEVHNVEMSEFEDGADDLSIEEEPHSDLDMKSDDEDYEIVHEEKKVTSLSEQ</sequence>
<gene>
    <name evidence="2" type="ORF">ETB97_002440</name>
</gene>
<dbReference type="EMBL" id="SPNV01000153">
    <property type="protein sequence ID" value="KAF5859777.1"/>
    <property type="molecule type" value="Genomic_DNA"/>
</dbReference>
<feature type="compositionally biased region" description="Acidic residues" evidence="1">
    <location>
        <begin position="35"/>
        <end position="46"/>
    </location>
</feature>
<proteinExistence type="predicted"/>
<reference evidence="2 3" key="1">
    <citation type="submission" date="2019-04" db="EMBL/GenBank/DDBJ databases">
        <title>Aspergillus burnettii sp. nov., novel species from soil in southeast Queensland.</title>
        <authorList>
            <person name="Gilchrist C.L.M."/>
            <person name="Pitt J.I."/>
            <person name="Lange L."/>
            <person name="Lacey H.J."/>
            <person name="Vuong D."/>
            <person name="Midgley D.J."/>
            <person name="Greenfield P."/>
            <person name="Bradbury M."/>
            <person name="Lacey E."/>
            <person name="Busk P.K."/>
            <person name="Pilgaard B."/>
            <person name="Chooi Y.H."/>
            <person name="Piggott A.M."/>
        </authorList>
    </citation>
    <scope>NUCLEOTIDE SEQUENCE [LARGE SCALE GENOMIC DNA]</scope>
    <source>
        <strain evidence="2 3">FRR 5400</strain>
    </source>
</reference>
<evidence type="ECO:0000256" key="1">
    <source>
        <dbReference type="SAM" id="MobiDB-lite"/>
    </source>
</evidence>
<evidence type="ECO:0000313" key="2">
    <source>
        <dbReference type="EMBL" id="KAF5859777.1"/>
    </source>
</evidence>
<feature type="region of interest" description="Disordered" evidence="1">
    <location>
        <begin position="35"/>
        <end position="59"/>
    </location>
</feature>
<dbReference type="AlphaFoldDB" id="A0A8H6A1F3"/>
<accession>A0A8H6A1F3</accession>
<keyword evidence="3" id="KW-1185">Reference proteome</keyword>
<dbReference type="Proteomes" id="UP000541154">
    <property type="component" value="Unassembled WGS sequence"/>
</dbReference>
<comment type="caution">
    <text evidence="2">The sequence shown here is derived from an EMBL/GenBank/DDBJ whole genome shotgun (WGS) entry which is preliminary data.</text>
</comment>
<feature type="compositionally biased region" description="Basic and acidic residues" evidence="1">
    <location>
        <begin position="47"/>
        <end position="56"/>
    </location>
</feature>
<name>A0A8H6A1F3_PETAA</name>
<organism evidence="2 3">
    <name type="scientific">Petromyces alliaceus</name>
    <name type="common">Aspergillus alliaceus</name>
    <dbReference type="NCBI Taxonomy" id="209559"/>
    <lineage>
        <taxon>Eukaryota</taxon>
        <taxon>Fungi</taxon>
        <taxon>Dikarya</taxon>
        <taxon>Ascomycota</taxon>
        <taxon>Pezizomycotina</taxon>
        <taxon>Eurotiomycetes</taxon>
        <taxon>Eurotiomycetidae</taxon>
        <taxon>Eurotiales</taxon>
        <taxon>Aspergillaceae</taxon>
        <taxon>Aspergillus</taxon>
        <taxon>Aspergillus subgen. Circumdati</taxon>
    </lineage>
</organism>